<sequence length="82" mass="8814">MPCLHKIANKFIQDFANCGHVFCLGCVDKFIVLEKKCFLCSKPTAGNKRNEQGVINLVSEGTGFAGGGGQAEASRYDLGFNV</sequence>
<keyword evidence="3" id="KW-0862">Zinc</keyword>
<dbReference type="GO" id="GO:0008270">
    <property type="term" value="F:zinc ion binding"/>
    <property type="evidence" value="ECO:0007669"/>
    <property type="project" value="UniProtKB-KW"/>
</dbReference>
<name>A0A1R1Y176_9FUNG</name>
<evidence type="ECO:0008006" key="6">
    <source>
        <dbReference type="Google" id="ProtNLM"/>
    </source>
</evidence>
<comment type="caution">
    <text evidence="4">The sequence shown here is derived from an EMBL/GenBank/DDBJ whole genome shotgun (WGS) entry which is preliminary data.</text>
</comment>
<keyword evidence="2" id="KW-0863">Zinc-finger</keyword>
<evidence type="ECO:0000313" key="5">
    <source>
        <dbReference type="Proteomes" id="UP000187429"/>
    </source>
</evidence>
<dbReference type="PROSITE" id="PS00518">
    <property type="entry name" value="ZF_RING_1"/>
    <property type="match status" value="1"/>
</dbReference>
<gene>
    <name evidence="4" type="ORF">AYI69_g6122</name>
</gene>
<dbReference type="InterPro" id="IPR017907">
    <property type="entry name" value="Znf_RING_CS"/>
</dbReference>
<dbReference type="OrthoDB" id="6105938at2759"/>
<reference evidence="5" key="1">
    <citation type="submission" date="2017-01" db="EMBL/GenBank/DDBJ databases">
        <authorList>
            <person name="Wang Y."/>
            <person name="White M."/>
            <person name="Kvist S."/>
            <person name="Moncalvo J.-M."/>
        </authorList>
    </citation>
    <scope>NUCLEOTIDE SEQUENCE [LARGE SCALE GENOMIC DNA]</scope>
    <source>
        <strain evidence="5">ID-206-W2</strain>
    </source>
</reference>
<proteinExistence type="predicted"/>
<dbReference type="Proteomes" id="UP000187429">
    <property type="component" value="Unassembled WGS sequence"/>
</dbReference>
<dbReference type="AlphaFoldDB" id="A0A1R1Y176"/>
<protein>
    <recommendedName>
        <fullName evidence="6">RING-type domain-containing protein</fullName>
    </recommendedName>
</protein>
<dbReference type="SUPFAM" id="SSF57850">
    <property type="entry name" value="RING/U-box"/>
    <property type="match status" value="1"/>
</dbReference>
<evidence type="ECO:0000313" key="4">
    <source>
        <dbReference type="EMBL" id="OMJ20658.1"/>
    </source>
</evidence>
<dbReference type="InterPro" id="IPR013083">
    <property type="entry name" value="Znf_RING/FYVE/PHD"/>
</dbReference>
<dbReference type="Gene3D" id="3.30.40.10">
    <property type="entry name" value="Zinc/RING finger domain, C3HC4 (zinc finger)"/>
    <property type="match status" value="1"/>
</dbReference>
<dbReference type="EMBL" id="LSSM01002696">
    <property type="protein sequence ID" value="OMJ20658.1"/>
    <property type="molecule type" value="Genomic_DNA"/>
</dbReference>
<evidence type="ECO:0000256" key="3">
    <source>
        <dbReference type="ARBA" id="ARBA00022833"/>
    </source>
</evidence>
<evidence type="ECO:0000256" key="2">
    <source>
        <dbReference type="ARBA" id="ARBA00022771"/>
    </source>
</evidence>
<evidence type="ECO:0000256" key="1">
    <source>
        <dbReference type="ARBA" id="ARBA00022723"/>
    </source>
</evidence>
<keyword evidence="1" id="KW-0479">Metal-binding</keyword>
<accession>A0A1R1Y176</accession>
<organism evidence="4 5">
    <name type="scientific">Smittium culicis</name>
    <dbReference type="NCBI Taxonomy" id="133412"/>
    <lineage>
        <taxon>Eukaryota</taxon>
        <taxon>Fungi</taxon>
        <taxon>Fungi incertae sedis</taxon>
        <taxon>Zoopagomycota</taxon>
        <taxon>Kickxellomycotina</taxon>
        <taxon>Harpellomycetes</taxon>
        <taxon>Harpellales</taxon>
        <taxon>Legeriomycetaceae</taxon>
        <taxon>Smittium</taxon>
    </lineage>
</organism>
<keyword evidence="5" id="KW-1185">Reference proteome</keyword>